<name>A0A090L2W6_STRRB</name>
<proteinExistence type="predicted"/>
<feature type="compositionally biased region" description="Polar residues" evidence="1">
    <location>
        <begin position="152"/>
        <end position="165"/>
    </location>
</feature>
<feature type="region of interest" description="Disordered" evidence="1">
    <location>
        <begin position="152"/>
        <end position="186"/>
    </location>
</feature>
<protein>
    <submittedName>
        <fullName evidence="2 4">Uncharacterized protein</fullName>
    </submittedName>
</protein>
<evidence type="ECO:0000256" key="1">
    <source>
        <dbReference type="SAM" id="MobiDB-lite"/>
    </source>
</evidence>
<reference evidence="2 3" key="1">
    <citation type="submission" date="2014-09" db="EMBL/GenBank/DDBJ databases">
        <authorList>
            <person name="Martin A.A."/>
        </authorList>
    </citation>
    <scope>NUCLEOTIDE SEQUENCE</scope>
    <source>
        <strain evidence="3">ED321</strain>
        <strain evidence="2">ED321 Heterogonic</strain>
    </source>
</reference>
<keyword evidence="3" id="KW-1185">Reference proteome</keyword>
<dbReference type="WormBase" id="SRAE_1000230800">
    <property type="protein sequence ID" value="SRP07552"/>
    <property type="gene ID" value="WBGene00258922"/>
</dbReference>
<gene>
    <name evidence="2 4 5" type="ORF">SRAE_1000230800</name>
</gene>
<accession>A0A090L2W6</accession>
<dbReference type="GeneID" id="36376417"/>
<feature type="region of interest" description="Disordered" evidence="1">
    <location>
        <begin position="205"/>
        <end position="231"/>
    </location>
</feature>
<evidence type="ECO:0000313" key="5">
    <source>
        <dbReference type="WormBase" id="SRAE_1000230800"/>
    </source>
</evidence>
<organism evidence="2">
    <name type="scientific">Strongyloides ratti</name>
    <name type="common">Parasitic roundworm</name>
    <dbReference type="NCBI Taxonomy" id="34506"/>
    <lineage>
        <taxon>Eukaryota</taxon>
        <taxon>Metazoa</taxon>
        <taxon>Ecdysozoa</taxon>
        <taxon>Nematoda</taxon>
        <taxon>Chromadorea</taxon>
        <taxon>Rhabditida</taxon>
        <taxon>Tylenchina</taxon>
        <taxon>Panagrolaimomorpha</taxon>
        <taxon>Strongyloidoidea</taxon>
        <taxon>Strongyloididae</taxon>
        <taxon>Strongyloides</taxon>
    </lineage>
</organism>
<dbReference type="Proteomes" id="UP000035682">
    <property type="component" value="Unplaced"/>
</dbReference>
<sequence length="326" mass="37291">MSDGRELRRSTLMSACILWLGTQIDNIPRFDEYSVDKYQQKKENKVYMRNKYLPPNWLYAIDGSIYYIHTGVSSIAGVSFNYPVQFSKFLKIHGQKMDDDDNYYLIVSALKLANVPNFDKMTSFERYENQNPDIRYVQYLIASISLNKSSSNNGNDLMTENGGYTSSCSSDSSTLRKVKKKKDEKKKTLDYVSRNEYGRKGQIDGFCHGGIEPQNNKDVESSAKNDSDKKNQSNFEKWLLEANLKVPGTLPLPKAGYDNLESLVAEAEVKKRPNKCSGDNDNNLIINKCESYKKLNQVICSDRNLTNVKKHSKGKKRSEQLKKLED</sequence>
<dbReference type="RefSeq" id="XP_024503253.1">
    <property type="nucleotide sequence ID" value="XM_024649369.1"/>
</dbReference>
<evidence type="ECO:0000313" key="2">
    <source>
        <dbReference type="EMBL" id="CEF64052.1"/>
    </source>
</evidence>
<evidence type="ECO:0000313" key="3">
    <source>
        <dbReference type="Proteomes" id="UP000035682"/>
    </source>
</evidence>
<dbReference type="AlphaFoldDB" id="A0A090L2W6"/>
<reference evidence="4" key="2">
    <citation type="submission" date="2020-12" db="UniProtKB">
        <authorList>
            <consortium name="WormBaseParasite"/>
        </authorList>
    </citation>
    <scope>IDENTIFICATION</scope>
</reference>
<feature type="compositionally biased region" description="Basic and acidic residues" evidence="1">
    <location>
        <begin position="215"/>
        <end position="231"/>
    </location>
</feature>
<dbReference type="CTD" id="36376417"/>
<dbReference type="EMBL" id="LN609528">
    <property type="protein sequence ID" value="CEF64052.1"/>
    <property type="molecule type" value="Genomic_DNA"/>
</dbReference>
<dbReference type="WBParaSite" id="SRAE_1000230800.1">
    <property type="protein sequence ID" value="SRAE_1000230800.1"/>
    <property type="gene ID" value="WBGene00258922"/>
</dbReference>
<evidence type="ECO:0000313" key="4">
    <source>
        <dbReference type="WBParaSite" id="SRAE_1000230800.1"/>
    </source>
</evidence>